<proteinExistence type="predicted"/>
<evidence type="ECO:0000313" key="2">
    <source>
        <dbReference type="Proteomes" id="UP000215355"/>
    </source>
</evidence>
<evidence type="ECO:0000313" key="1">
    <source>
        <dbReference type="EMBL" id="SNV47334.1"/>
    </source>
</evidence>
<dbReference type="Proteomes" id="UP000215355">
    <property type="component" value="Chromosome 1"/>
</dbReference>
<dbReference type="KEGG" id="smiz:4412673_01363"/>
<dbReference type="EMBL" id="LT906468">
    <property type="protein sequence ID" value="SNV47334.1"/>
    <property type="molecule type" value="Genomic_DNA"/>
</dbReference>
<gene>
    <name evidence="1" type="ORF">SAMEA4412673_01363</name>
</gene>
<sequence length="246" mass="28813">MALKPIIISFLLFLYSLVAFSQAQKRYTGTIYSSDSTLLIKNVDVMNQRTKQMLRSDFDGSFGIDARPSDSITFVHPHWNRFSILAEELVENVFLQKKAIVIDEVVVMGNTKAAKLKELQSMKNDLNVKGGLYYSGNPPWQLLLPFGMPTITYFYEKFSKAGRNARRFEEFMQQEIHNMEVDQIFNKATISDIIPMEDEELELFMVAYRPDFEVAQYWTTYDLHVYVKKYYKEFKEKNDAERLILK</sequence>
<accession>A0AAJ4XBI4</accession>
<dbReference type="AlphaFoldDB" id="A0AAJ4XBI4"/>
<dbReference type="RefSeq" id="WP_093095209.1">
    <property type="nucleotide sequence ID" value="NZ_FNGK01000001.1"/>
</dbReference>
<protein>
    <submittedName>
        <fullName evidence="1">Uncharacterized protein</fullName>
    </submittedName>
</protein>
<name>A0AAJ4XBI4_9SPHI</name>
<reference evidence="1 2" key="1">
    <citation type="submission" date="2017-06" db="EMBL/GenBank/DDBJ databases">
        <authorList>
            <consortium name="Pathogen Informatics"/>
        </authorList>
    </citation>
    <scope>NUCLEOTIDE SEQUENCE [LARGE SCALE GENOMIC DNA]</scope>
    <source>
        <strain evidence="1 2">NCTC12149</strain>
    </source>
</reference>
<organism evidence="1 2">
    <name type="scientific">Sphingobacterium mizutaii</name>
    <dbReference type="NCBI Taxonomy" id="1010"/>
    <lineage>
        <taxon>Bacteria</taxon>
        <taxon>Pseudomonadati</taxon>
        <taxon>Bacteroidota</taxon>
        <taxon>Sphingobacteriia</taxon>
        <taxon>Sphingobacteriales</taxon>
        <taxon>Sphingobacteriaceae</taxon>
        <taxon>Sphingobacterium</taxon>
    </lineage>
</organism>